<proteinExistence type="predicted"/>
<sequence length="109" mass="12327">MCQIPKESPGNSHFFWTRIRIKYEYFKQKVLQSIKRQGLGNVAPNPPRSEELLGHPQEVHSGGGSGEIIQWMESAIIQTSNQKDKRIAQQKEGGKQGRIPSSFYQKASS</sequence>
<accession>A0A9Q3EZY8</accession>
<feature type="compositionally biased region" description="Basic and acidic residues" evidence="1">
    <location>
        <begin position="82"/>
        <end position="95"/>
    </location>
</feature>
<dbReference type="AlphaFoldDB" id="A0A9Q3EZY8"/>
<feature type="region of interest" description="Disordered" evidence="1">
    <location>
        <begin position="38"/>
        <end position="65"/>
    </location>
</feature>
<protein>
    <submittedName>
        <fullName evidence="2">Uncharacterized protein</fullName>
    </submittedName>
</protein>
<evidence type="ECO:0000313" key="3">
    <source>
        <dbReference type="Proteomes" id="UP000765509"/>
    </source>
</evidence>
<comment type="caution">
    <text evidence="2">The sequence shown here is derived from an EMBL/GenBank/DDBJ whole genome shotgun (WGS) entry which is preliminary data.</text>
</comment>
<organism evidence="2 3">
    <name type="scientific">Austropuccinia psidii MF-1</name>
    <dbReference type="NCBI Taxonomy" id="1389203"/>
    <lineage>
        <taxon>Eukaryota</taxon>
        <taxon>Fungi</taxon>
        <taxon>Dikarya</taxon>
        <taxon>Basidiomycota</taxon>
        <taxon>Pucciniomycotina</taxon>
        <taxon>Pucciniomycetes</taxon>
        <taxon>Pucciniales</taxon>
        <taxon>Sphaerophragmiaceae</taxon>
        <taxon>Austropuccinia</taxon>
    </lineage>
</organism>
<feature type="region of interest" description="Disordered" evidence="1">
    <location>
        <begin position="80"/>
        <end position="109"/>
    </location>
</feature>
<keyword evidence="3" id="KW-1185">Reference proteome</keyword>
<dbReference type="EMBL" id="AVOT02036746">
    <property type="protein sequence ID" value="MBW0531316.1"/>
    <property type="molecule type" value="Genomic_DNA"/>
</dbReference>
<name>A0A9Q3EZY8_9BASI</name>
<evidence type="ECO:0000313" key="2">
    <source>
        <dbReference type="EMBL" id="MBW0531316.1"/>
    </source>
</evidence>
<dbReference type="Proteomes" id="UP000765509">
    <property type="component" value="Unassembled WGS sequence"/>
</dbReference>
<gene>
    <name evidence="2" type="ORF">O181_071031</name>
</gene>
<evidence type="ECO:0000256" key="1">
    <source>
        <dbReference type="SAM" id="MobiDB-lite"/>
    </source>
</evidence>
<reference evidence="2" key="1">
    <citation type="submission" date="2021-03" db="EMBL/GenBank/DDBJ databases">
        <title>Draft genome sequence of rust myrtle Austropuccinia psidii MF-1, a brazilian biotype.</title>
        <authorList>
            <person name="Quecine M.C."/>
            <person name="Pachon D.M.R."/>
            <person name="Bonatelli M.L."/>
            <person name="Correr F.H."/>
            <person name="Franceschini L.M."/>
            <person name="Leite T.F."/>
            <person name="Margarido G.R.A."/>
            <person name="Almeida C.A."/>
            <person name="Ferrarezi J.A."/>
            <person name="Labate C.A."/>
        </authorList>
    </citation>
    <scope>NUCLEOTIDE SEQUENCE</scope>
    <source>
        <strain evidence="2">MF-1</strain>
    </source>
</reference>